<protein>
    <recommendedName>
        <fullName evidence="4">26 kDa periplasmic immunogenic protein</fullName>
    </recommendedName>
</protein>
<dbReference type="AlphaFoldDB" id="A0A1F4ZVY8"/>
<feature type="transmembrane region" description="Helical" evidence="1">
    <location>
        <begin position="6"/>
        <end position="23"/>
    </location>
</feature>
<dbReference type="GO" id="GO:0006974">
    <property type="term" value="P:DNA damage response"/>
    <property type="evidence" value="ECO:0007669"/>
    <property type="project" value="TreeGrafter"/>
</dbReference>
<dbReference type="Proteomes" id="UP000178188">
    <property type="component" value="Unassembled WGS sequence"/>
</dbReference>
<gene>
    <name evidence="2" type="ORF">A2395_00930</name>
</gene>
<evidence type="ECO:0008006" key="4">
    <source>
        <dbReference type="Google" id="ProtNLM"/>
    </source>
</evidence>
<dbReference type="Pfam" id="PF04402">
    <property type="entry name" value="SIMPL"/>
    <property type="match status" value="1"/>
</dbReference>
<keyword evidence="1" id="KW-0472">Membrane</keyword>
<keyword evidence="1" id="KW-0812">Transmembrane</keyword>
<evidence type="ECO:0000313" key="2">
    <source>
        <dbReference type="EMBL" id="OGD10026.1"/>
    </source>
</evidence>
<dbReference type="Gene3D" id="3.30.110.170">
    <property type="entry name" value="Protein of unknown function (DUF541), domain 1"/>
    <property type="match status" value="1"/>
</dbReference>
<proteinExistence type="predicted"/>
<dbReference type="Gene3D" id="3.30.70.2970">
    <property type="entry name" value="Protein of unknown function (DUF541), domain 2"/>
    <property type="match status" value="1"/>
</dbReference>
<organism evidence="2 3">
    <name type="scientific">Candidatus Amesbacteria bacterium RIFOXYB1_FULL_47_9</name>
    <dbReference type="NCBI Taxonomy" id="1797266"/>
    <lineage>
        <taxon>Bacteria</taxon>
        <taxon>Candidatus Amesiibacteriota</taxon>
    </lineage>
</organism>
<evidence type="ECO:0000256" key="1">
    <source>
        <dbReference type="SAM" id="Phobius"/>
    </source>
</evidence>
<dbReference type="InterPro" id="IPR052022">
    <property type="entry name" value="26kDa_periplasmic_antigen"/>
</dbReference>
<keyword evidence="1" id="KW-1133">Transmembrane helix</keyword>
<comment type="caution">
    <text evidence="2">The sequence shown here is derived from an EMBL/GenBank/DDBJ whole genome shotgun (WGS) entry which is preliminary data.</text>
</comment>
<sequence length="248" mass="26503">MNTWIGRLVASVVVIGTAIYLLMRFGPGIPVSSVVTQKQEMFSVSGEGKVTAVPDTGIVSLGITINRPTVKAAQTEVNTKINSITNELKNSGIAPKDIKTENYSVYPEYDYLQGPGRITGYRVTTDIKVTVRQLEKLNEVIDKATAAGANTVSGIQLTVEENRQKELVQEAREEAVKEAKAKAESLASAAGITLGKIINIQENVPGAPVPLMMLDSAAKEGRGGGSATDIQPGSTDIYSTVTLFYETR</sequence>
<dbReference type="PANTHER" id="PTHR34387">
    <property type="entry name" value="SLR1258 PROTEIN"/>
    <property type="match status" value="1"/>
</dbReference>
<evidence type="ECO:0000313" key="3">
    <source>
        <dbReference type="Proteomes" id="UP000178188"/>
    </source>
</evidence>
<dbReference type="InterPro" id="IPR007497">
    <property type="entry name" value="SIMPL/DUF541"/>
</dbReference>
<dbReference type="PANTHER" id="PTHR34387:SF2">
    <property type="entry name" value="SLR1258 PROTEIN"/>
    <property type="match status" value="1"/>
</dbReference>
<dbReference type="EMBL" id="MEXU01000036">
    <property type="protein sequence ID" value="OGD10026.1"/>
    <property type="molecule type" value="Genomic_DNA"/>
</dbReference>
<reference evidence="2 3" key="1">
    <citation type="journal article" date="2016" name="Nat. Commun.">
        <title>Thousands of microbial genomes shed light on interconnected biogeochemical processes in an aquifer system.</title>
        <authorList>
            <person name="Anantharaman K."/>
            <person name="Brown C.T."/>
            <person name="Hug L.A."/>
            <person name="Sharon I."/>
            <person name="Castelle C.J."/>
            <person name="Probst A.J."/>
            <person name="Thomas B.C."/>
            <person name="Singh A."/>
            <person name="Wilkins M.J."/>
            <person name="Karaoz U."/>
            <person name="Brodie E.L."/>
            <person name="Williams K.H."/>
            <person name="Hubbard S.S."/>
            <person name="Banfield J.F."/>
        </authorList>
    </citation>
    <scope>NUCLEOTIDE SEQUENCE [LARGE SCALE GENOMIC DNA]</scope>
</reference>
<name>A0A1F4ZVY8_9BACT</name>
<accession>A0A1F4ZVY8</accession>